<dbReference type="InterPro" id="IPR006531">
    <property type="entry name" value="Gp5/Vgr_OB"/>
</dbReference>
<evidence type="ECO:0000259" key="2">
    <source>
        <dbReference type="Pfam" id="PF04717"/>
    </source>
</evidence>
<keyword evidence="6" id="KW-1185">Reference proteome</keyword>
<dbReference type="InterPro" id="IPR018769">
    <property type="entry name" value="VgrG2_DUF2345"/>
</dbReference>
<dbReference type="Gene3D" id="2.30.110.50">
    <property type="match status" value="1"/>
</dbReference>
<dbReference type="Gene3D" id="2.40.50.230">
    <property type="entry name" value="Gp5 N-terminal domain"/>
    <property type="match status" value="1"/>
</dbReference>
<feature type="domain" description="Gp5/Type VI secretion system Vgr protein OB-fold" evidence="2">
    <location>
        <begin position="503"/>
        <end position="575"/>
    </location>
</feature>
<dbReference type="InterPro" id="IPR028244">
    <property type="entry name" value="T6SS_Rhs_Vgr_dom"/>
</dbReference>
<dbReference type="EMBL" id="CP136338">
    <property type="protein sequence ID" value="WOB11310.1"/>
    <property type="molecule type" value="Genomic_DNA"/>
</dbReference>
<accession>A0ABZ0D7H6</accession>
<reference evidence="5 6" key="1">
    <citation type="submission" date="2023-10" db="EMBL/GenBank/DDBJ databases">
        <title>Bacteria for the degradation of biodegradable plastic PBAT(Polybutylene adipate terephthalate).</title>
        <authorList>
            <person name="Weon H.-Y."/>
            <person name="Yeon J."/>
        </authorList>
    </citation>
    <scope>NUCLEOTIDE SEQUENCE [LARGE SCALE GENOMIC DNA]</scope>
    <source>
        <strain evidence="5 6">SBD 7-3</strain>
        <plasmid evidence="5 6">unnamed2</plasmid>
    </source>
</reference>
<protein>
    <submittedName>
        <fullName evidence="5">Type VI secretion system Vgr family protein</fullName>
    </submittedName>
</protein>
<proteinExistence type="predicted"/>
<dbReference type="SUPFAM" id="SSF69255">
    <property type="entry name" value="gp5 N-terminal domain-like"/>
    <property type="match status" value="1"/>
</dbReference>
<dbReference type="Gene3D" id="4.10.220.110">
    <property type="match status" value="1"/>
</dbReference>
<dbReference type="InterPro" id="IPR037026">
    <property type="entry name" value="Vgr_OB-fold_dom_sf"/>
</dbReference>
<dbReference type="Pfam" id="PF13296">
    <property type="entry name" value="T6SS_Vgr"/>
    <property type="match status" value="1"/>
</dbReference>
<feature type="compositionally biased region" description="Low complexity" evidence="1">
    <location>
        <begin position="621"/>
        <end position="640"/>
    </location>
</feature>
<sequence>MMDRLSDAMSGAAGRMLSGLDSALSSLLASWTSAQRLYNLEGAGPVSDLMVERFSVVDTISEPFHLQLHTLCVHNRTPLQALLGQRITLLSTLADGSRHRRSGLVFEARDAGADGGLVRHQLLIQPWLALLGHTRNSRVWQDKTIIQILDDVLGADAYKAHAAWRWGETDAEGNTEDLAAFIAQGPNAGVRSYCVQYRESDLAFLQRLLAEEGLGWRVEEADDAPSGHRIVFFADSARWPENTTSRSALGGAGIRFHRGSAAEEQDAIQSFGGWRQLTPAASAVLQWDYQAKRAIAAESPTAYDYTSESMRDMAPWLQQYEPIGATADTGTCSSAQLQHRATCRQQAHEARHKTWLGRSTVRSLRAGEHFGLTQSTLDALSELQSTADREFCVHSVHALGVNNLPKELSDRLMQQPASDPFAELDGEPSNSATHALLETLEHDPALSLTAAELGYANRFEALRRLIPWRPLPPTTRTALGAQTAIVVGPGGITSPNGADELYTDALGRIRVQFHWQSAPGADARPDNRSSCWVRVAQRWAGAGMGWQHIPRIGQEVLLDFIEGDIERPVVLGSLYNGRGEADLPPTPGGAAAEADTSAYKASHNHGPSAQGNLVGGGSGGHSPAWHGGAPGPAGQDAAAQNNTAALSGFKSKEFGGEGFNQLVFDDTPGELRVQLATTQHATQLNLGHLIHQADNHRGHYRGRGFELRTDAYGAVRATNGLLITTFGTREADPAGDNAAGMALLKQAATLADSFSNAAKTHQTTALASAIGTLKAGQSNLSDKLAPMKALHQSASGMVSHASLDAAIADAGKKSTQASNGKVPHTTDPIVAITAKAGLATVAGQDIQLASGEAISWQAGQDLQLASGQQLRLHTGQSIGILAGAVQAGQGAKGTGLTMIARKGPVEMQAQADQAEVAAKNLVNIQTASAHIDWAAAKKITLTTSGGAQIVIEGAGITVQCPGKISVKAASKSFIGGANEEYVRPVLPKADISWVNLEGRYEDAWNTAWPLEDLKVDINGSTVAKSVTVDMTQEIA</sequence>
<feature type="domain" description="Putative type VI secretion system Rhs element associated Vgr" evidence="4">
    <location>
        <begin position="652"/>
        <end position="758"/>
    </location>
</feature>
<dbReference type="Pfam" id="PF04717">
    <property type="entry name" value="Phage_base_V"/>
    <property type="match status" value="1"/>
</dbReference>
<dbReference type="SUPFAM" id="SSF69349">
    <property type="entry name" value="Phage fibre proteins"/>
    <property type="match status" value="1"/>
</dbReference>
<feature type="region of interest" description="Disordered" evidence="1">
    <location>
        <begin position="581"/>
        <end position="640"/>
    </location>
</feature>
<keyword evidence="5" id="KW-0614">Plasmid</keyword>
<dbReference type="Gene3D" id="3.55.50.10">
    <property type="entry name" value="Baseplate protein-like domains"/>
    <property type="match status" value="1"/>
</dbReference>
<evidence type="ECO:0000256" key="1">
    <source>
        <dbReference type="SAM" id="MobiDB-lite"/>
    </source>
</evidence>
<evidence type="ECO:0000313" key="6">
    <source>
        <dbReference type="Proteomes" id="UP001303946"/>
    </source>
</evidence>
<evidence type="ECO:0000259" key="4">
    <source>
        <dbReference type="Pfam" id="PF13296"/>
    </source>
</evidence>
<evidence type="ECO:0000259" key="3">
    <source>
        <dbReference type="Pfam" id="PF10106"/>
    </source>
</evidence>
<feature type="domain" description="DUF2345" evidence="3">
    <location>
        <begin position="818"/>
        <end position="977"/>
    </location>
</feature>
<dbReference type="RefSeq" id="WP_316704557.1">
    <property type="nucleotide sequence ID" value="NZ_CP136338.1"/>
</dbReference>
<geneLocation type="plasmid" evidence="5 6">
    <name>unnamed2</name>
</geneLocation>
<dbReference type="Proteomes" id="UP001303946">
    <property type="component" value="Plasmid unnamed2"/>
</dbReference>
<dbReference type="Pfam" id="PF10106">
    <property type="entry name" value="DUF2345"/>
    <property type="match status" value="1"/>
</dbReference>
<organism evidence="5 6">
    <name type="scientific">Piscinibacter gummiphilus</name>
    <dbReference type="NCBI Taxonomy" id="946333"/>
    <lineage>
        <taxon>Bacteria</taxon>
        <taxon>Pseudomonadati</taxon>
        <taxon>Pseudomonadota</taxon>
        <taxon>Betaproteobacteria</taxon>
        <taxon>Burkholderiales</taxon>
        <taxon>Sphaerotilaceae</taxon>
        <taxon>Piscinibacter</taxon>
    </lineage>
</organism>
<gene>
    <name evidence="5" type="ORF">RXV79_27895</name>
</gene>
<dbReference type="SUPFAM" id="SSF69279">
    <property type="entry name" value="Phage tail proteins"/>
    <property type="match status" value="2"/>
</dbReference>
<dbReference type="Pfam" id="PF05954">
    <property type="entry name" value="Phage_GPD"/>
    <property type="match status" value="1"/>
</dbReference>
<name>A0ABZ0D7H6_9BURK</name>
<evidence type="ECO:0000313" key="5">
    <source>
        <dbReference type="EMBL" id="WOB11310.1"/>
    </source>
</evidence>